<feature type="region of interest" description="Disordered" evidence="1">
    <location>
        <begin position="1"/>
        <end position="66"/>
    </location>
</feature>
<proteinExistence type="predicted"/>
<dbReference type="AlphaFoldDB" id="A0A4Y1RRU3"/>
<accession>A0A4Y1RRU3</accession>
<reference evidence="2" key="1">
    <citation type="journal article" date="2019" name="Science">
        <title>Mutation of a bHLH transcription factor allowed almond domestication.</title>
        <authorList>
            <person name="Sanchez-Perez R."/>
            <person name="Pavan S."/>
            <person name="Mazzeo R."/>
            <person name="Moldovan C."/>
            <person name="Aiese Cigliano R."/>
            <person name="Del Cueto J."/>
            <person name="Ricciardi F."/>
            <person name="Lotti C."/>
            <person name="Ricciardi L."/>
            <person name="Dicenta F."/>
            <person name="Lopez-Marques R.L."/>
            <person name="Lindberg Moller B."/>
        </authorList>
    </citation>
    <scope>NUCLEOTIDE SEQUENCE</scope>
</reference>
<name>A0A4Y1RRU3_PRUDU</name>
<feature type="non-terminal residue" evidence="2">
    <location>
        <position position="1"/>
    </location>
</feature>
<evidence type="ECO:0000256" key="1">
    <source>
        <dbReference type="SAM" id="MobiDB-lite"/>
    </source>
</evidence>
<dbReference type="EMBL" id="AP019303">
    <property type="protein sequence ID" value="BBH07039.1"/>
    <property type="molecule type" value="Genomic_DNA"/>
</dbReference>
<feature type="compositionally biased region" description="Polar residues" evidence="1">
    <location>
        <begin position="1"/>
        <end position="10"/>
    </location>
</feature>
<evidence type="ECO:0000313" key="2">
    <source>
        <dbReference type="EMBL" id="BBH07039.1"/>
    </source>
</evidence>
<sequence length="144" mass="16082">VRPFDFNTTARPPHAEPISAAGTIGSASLSPSKPDRPPPLGRPELIGKPCFPTEVRPSPPDFPARISPSFLHQIDRAPGVRSTRSRDLRRVKLARTICRRSARDPPPGHSKFPRHHVKFFGIGQNTGETLPKFWQKSKENLKRI</sequence>
<gene>
    <name evidence="2" type="ORF">Prudu_018846</name>
</gene>
<organism evidence="2">
    <name type="scientific">Prunus dulcis</name>
    <name type="common">Almond</name>
    <name type="synonym">Amygdalus dulcis</name>
    <dbReference type="NCBI Taxonomy" id="3755"/>
    <lineage>
        <taxon>Eukaryota</taxon>
        <taxon>Viridiplantae</taxon>
        <taxon>Streptophyta</taxon>
        <taxon>Embryophyta</taxon>
        <taxon>Tracheophyta</taxon>
        <taxon>Spermatophyta</taxon>
        <taxon>Magnoliopsida</taxon>
        <taxon>eudicotyledons</taxon>
        <taxon>Gunneridae</taxon>
        <taxon>Pentapetalae</taxon>
        <taxon>rosids</taxon>
        <taxon>fabids</taxon>
        <taxon>Rosales</taxon>
        <taxon>Rosaceae</taxon>
        <taxon>Amygdaloideae</taxon>
        <taxon>Amygdaleae</taxon>
        <taxon>Prunus</taxon>
    </lineage>
</organism>
<protein>
    <submittedName>
        <fullName evidence="2">Uncharacterized protein</fullName>
    </submittedName>
</protein>